<proteinExistence type="predicted"/>
<organism evidence="1 2">
    <name type="scientific">Actinomadura spongiicola</name>
    <dbReference type="NCBI Taxonomy" id="2303421"/>
    <lineage>
        <taxon>Bacteria</taxon>
        <taxon>Bacillati</taxon>
        <taxon>Actinomycetota</taxon>
        <taxon>Actinomycetes</taxon>
        <taxon>Streptosporangiales</taxon>
        <taxon>Thermomonosporaceae</taxon>
        <taxon>Actinomadura</taxon>
    </lineage>
</organism>
<sequence>MTINDRQVEALHVQLAGRPAEEHLRLFNALDETDHIGYAALLAAGLFEAIQRRFVKDGKVADRSEVIDFIATVRARSESSPDEVNPDVAERIILHALGQGSLSGIDSSAITRHQIILLAGLVAQARYNEAELNAFMRKICADAEEMLE</sequence>
<dbReference type="EMBL" id="QVNQ01000008">
    <property type="protein sequence ID" value="RFS82650.1"/>
    <property type="molecule type" value="Genomic_DNA"/>
</dbReference>
<gene>
    <name evidence="1" type="ORF">D0T12_24665</name>
</gene>
<dbReference type="Proteomes" id="UP000262882">
    <property type="component" value="Unassembled WGS sequence"/>
</dbReference>
<evidence type="ECO:0000313" key="1">
    <source>
        <dbReference type="EMBL" id="RFS82650.1"/>
    </source>
</evidence>
<dbReference type="AlphaFoldDB" id="A0A372GBC4"/>
<name>A0A372GBC4_9ACTN</name>
<keyword evidence="2" id="KW-1185">Reference proteome</keyword>
<comment type="caution">
    <text evidence="1">The sequence shown here is derived from an EMBL/GenBank/DDBJ whole genome shotgun (WGS) entry which is preliminary data.</text>
</comment>
<evidence type="ECO:0000313" key="2">
    <source>
        <dbReference type="Proteomes" id="UP000262882"/>
    </source>
</evidence>
<dbReference type="OrthoDB" id="3475695at2"/>
<reference evidence="1 2" key="1">
    <citation type="submission" date="2018-08" db="EMBL/GenBank/DDBJ databases">
        <title>Actinomadura spongicola sp. nov., isolated from marine sponge Leucetta chagosensis.</title>
        <authorList>
            <person name="Li L."/>
            <person name="Lin H.W."/>
        </authorList>
    </citation>
    <scope>NUCLEOTIDE SEQUENCE [LARGE SCALE GENOMIC DNA]</scope>
    <source>
        <strain evidence="1 2">LHW52907</strain>
    </source>
</reference>
<dbReference type="RefSeq" id="WP_117402069.1">
    <property type="nucleotide sequence ID" value="NZ_QVNQ01000008.1"/>
</dbReference>
<protein>
    <submittedName>
        <fullName evidence="1">Uncharacterized protein</fullName>
    </submittedName>
</protein>
<accession>A0A372GBC4</accession>